<evidence type="ECO:0000313" key="1">
    <source>
        <dbReference type="EMBL" id="MBX08188.1"/>
    </source>
</evidence>
<name>A0A2P2KR23_RHIMU</name>
<dbReference type="EMBL" id="GGEC01027704">
    <property type="protein sequence ID" value="MBX08188.1"/>
    <property type="molecule type" value="Transcribed_RNA"/>
</dbReference>
<sequence length="85" mass="9813">MLIFLTLIRSSDVNVFFYSLLSSCIQLQFCLSLIFRCWGCHDFPFCSLSFCYSFHLPDDSFFIFVQIGEHAKAVSSSFRPADCFV</sequence>
<reference evidence="1" key="1">
    <citation type="submission" date="2018-02" db="EMBL/GenBank/DDBJ databases">
        <title>Rhizophora mucronata_Transcriptome.</title>
        <authorList>
            <person name="Meera S.P."/>
            <person name="Sreeshan A."/>
            <person name="Augustine A."/>
        </authorList>
    </citation>
    <scope>NUCLEOTIDE SEQUENCE</scope>
    <source>
        <tissue evidence="1">Leaf</tissue>
    </source>
</reference>
<dbReference type="AlphaFoldDB" id="A0A2P2KR23"/>
<organism evidence="1">
    <name type="scientific">Rhizophora mucronata</name>
    <name type="common">Asiatic mangrove</name>
    <dbReference type="NCBI Taxonomy" id="61149"/>
    <lineage>
        <taxon>Eukaryota</taxon>
        <taxon>Viridiplantae</taxon>
        <taxon>Streptophyta</taxon>
        <taxon>Embryophyta</taxon>
        <taxon>Tracheophyta</taxon>
        <taxon>Spermatophyta</taxon>
        <taxon>Magnoliopsida</taxon>
        <taxon>eudicotyledons</taxon>
        <taxon>Gunneridae</taxon>
        <taxon>Pentapetalae</taxon>
        <taxon>rosids</taxon>
        <taxon>fabids</taxon>
        <taxon>Malpighiales</taxon>
        <taxon>Rhizophoraceae</taxon>
        <taxon>Rhizophora</taxon>
    </lineage>
</organism>
<accession>A0A2P2KR23</accession>
<protein>
    <submittedName>
        <fullName evidence="1">Uncharacterized protein</fullName>
    </submittedName>
</protein>
<proteinExistence type="predicted"/>